<reference evidence="1" key="1">
    <citation type="submission" date="2018-05" db="EMBL/GenBank/DDBJ databases">
        <authorList>
            <person name="Lanie J.A."/>
            <person name="Ng W.-L."/>
            <person name="Kazmierczak K.M."/>
            <person name="Andrzejewski T.M."/>
            <person name="Davidsen T.M."/>
            <person name="Wayne K.J."/>
            <person name="Tettelin H."/>
            <person name="Glass J.I."/>
            <person name="Rusch D."/>
            <person name="Podicherti R."/>
            <person name="Tsui H.-C.T."/>
            <person name="Winkler M.E."/>
        </authorList>
    </citation>
    <scope>NUCLEOTIDE SEQUENCE</scope>
</reference>
<sequence length="54" mass="5754">MTKSNQTLFCYFAIFILSQGVPSFSKEELPEIGARPIGMGGAFIAIAEGSASIR</sequence>
<name>A0A381ZNJ6_9ZZZZ</name>
<proteinExistence type="predicted"/>
<feature type="non-terminal residue" evidence="1">
    <location>
        <position position="54"/>
    </location>
</feature>
<organism evidence="1">
    <name type="scientific">marine metagenome</name>
    <dbReference type="NCBI Taxonomy" id="408172"/>
    <lineage>
        <taxon>unclassified sequences</taxon>
        <taxon>metagenomes</taxon>
        <taxon>ecological metagenomes</taxon>
    </lineage>
</organism>
<gene>
    <name evidence="1" type="ORF">METZ01_LOCUS143674</name>
</gene>
<dbReference type="AlphaFoldDB" id="A0A381ZNJ6"/>
<dbReference type="EMBL" id="UINC01022031">
    <property type="protein sequence ID" value="SVA90820.1"/>
    <property type="molecule type" value="Genomic_DNA"/>
</dbReference>
<accession>A0A381ZNJ6</accession>
<evidence type="ECO:0000313" key="1">
    <source>
        <dbReference type="EMBL" id="SVA90820.1"/>
    </source>
</evidence>
<protein>
    <submittedName>
        <fullName evidence="1">Uncharacterized protein</fullName>
    </submittedName>
</protein>